<name>A0A9P6AUN0_9AGAM</name>
<dbReference type="SUPFAM" id="SSF81383">
    <property type="entry name" value="F-box domain"/>
    <property type="match status" value="1"/>
</dbReference>
<dbReference type="InterPro" id="IPR001810">
    <property type="entry name" value="F-box_dom"/>
</dbReference>
<dbReference type="PROSITE" id="PS50181">
    <property type="entry name" value="FBOX"/>
    <property type="match status" value="1"/>
</dbReference>
<dbReference type="AlphaFoldDB" id="A0A9P6AUN0"/>
<dbReference type="OrthoDB" id="2745718at2759"/>
<dbReference type="Pfam" id="PF12937">
    <property type="entry name" value="F-box-like"/>
    <property type="match status" value="1"/>
</dbReference>
<protein>
    <recommendedName>
        <fullName evidence="2">F-box domain-containing protein</fullName>
    </recommendedName>
</protein>
<accession>A0A9P6AUN0</accession>
<sequence>MSASLSLFTLPLEILTRIFGLLEGHQIAKCGAVCSYFKHVIESSIVLQYFIKLDMFGYTDGSGSLRAPAVPATCLNRLERHIDAWNTLDWVESHVDAPPLREGFHVLCQGIFATFDHERVYCIQLPHLTRGILCQGWTLKDFSFPVDQIEIDPSNNLLVVVSRMAVGLDRGRDYEVTLHLLTLSDNSPHPRAASHTLFSVHIGSVYPMVRVMGRLLGVSLHFHHELRLEIWDWMTGQKITMLDVGDVPAWGLNCCPFEFLDATSVVVVQGQGALGVYEICTETPGAPPVYTASFCMPRPDLAEGALSLWRPGESCVRFSHGIDYRNLSERSPFPSPSFPLAENNSYLTVNWRVDDFLPAEDVEFLVPLSSLHRMPMYGDALEIPWEVWSKDVYFHDGHYQMSGGRLIRWTSDREYFANFNMTLFDLNRSRAGRLGVTSADSCTDYTQLYSEIEMGRPPPAPLASRSFKWRARLDYQICGDEHVIFWASHYPVTRVRVDADGNEQVYEDQVDDKLIILSMLESLGFMILPWGMESTSTGEIHPIYHPKIMINAEGGGCNNYEDDRPMKNNISSIAFVAETGDDHLTSNPRTKSTQKIHVKQYNIPPTIFIPTNAENPEPRGFQLPHKAWVRPEVDTTAAQFLTFLLIEVPPGLVIIRGVKY</sequence>
<comment type="caution">
    <text evidence="3">The sequence shown here is derived from an EMBL/GenBank/DDBJ whole genome shotgun (WGS) entry which is preliminary data.</text>
</comment>
<organism evidence="3 4">
    <name type="scientific">Hydnum rufescens UP504</name>
    <dbReference type="NCBI Taxonomy" id="1448309"/>
    <lineage>
        <taxon>Eukaryota</taxon>
        <taxon>Fungi</taxon>
        <taxon>Dikarya</taxon>
        <taxon>Basidiomycota</taxon>
        <taxon>Agaricomycotina</taxon>
        <taxon>Agaricomycetes</taxon>
        <taxon>Cantharellales</taxon>
        <taxon>Hydnaceae</taxon>
        <taxon>Hydnum</taxon>
    </lineage>
</organism>
<dbReference type="InterPro" id="IPR036047">
    <property type="entry name" value="F-box-like_dom_sf"/>
</dbReference>
<evidence type="ECO:0000313" key="4">
    <source>
        <dbReference type="Proteomes" id="UP000886523"/>
    </source>
</evidence>
<evidence type="ECO:0000313" key="3">
    <source>
        <dbReference type="EMBL" id="KAF9511755.1"/>
    </source>
</evidence>
<dbReference type="Proteomes" id="UP000886523">
    <property type="component" value="Unassembled WGS sequence"/>
</dbReference>
<feature type="signal peptide" evidence="1">
    <location>
        <begin position="1"/>
        <end position="20"/>
    </location>
</feature>
<evidence type="ECO:0000259" key="2">
    <source>
        <dbReference type="PROSITE" id="PS50181"/>
    </source>
</evidence>
<reference evidence="3" key="1">
    <citation type="journal article" date="2020" name="Nat. Commun.">
        <title>Large-scale genome sequencing of mycorrhizal fungi provides insights into the early evolution of symbiotic traits.</title>
        <authorList>
            <person name="Miyauchi S."/>
            <person name="Kiss E."/>
            <person name="Kuo A."/>
            <person name="Drula E."/>
            <person name="Kohler A."/>
            <person name="Sanchez-Garcia M."/>
            <person name="Morin E."/>
            <person name="Andreopoulos B."/>
            <person name="Barry K.W."/>
            <person name="Bonito G."/>
            <person name="Buee M."/>
            <person name="Carver A."/>
            <person name="Chen C."/>
            <person name="Cichocki N."/>
            <person name="Clum A."/>
            <person name="Culley D."/>
            <person name="Crous P.W."/>
            <person name="Fauchery L."/>
            <person name="Girlanda M."/>
            <person name="Hayes R.D."/>
            <person name="Keri Z."/>
            <person name="LaButti K."/>
            <person name="Lipzen A."/>
            <person name="Lombard V."/>
            <person name="Magnuson J."/>
            <person name="Maillard F."/>
            <person name="Murat C."/>
            <person name="Nolan M."/>
            <person name="Ohm R.A."/>
            <person name="Pangilinan J."/>
            <person name="Pereira M.F."/>
            <person name="Perotto S."/>
            <person name="Peter M."/>
            <person name="Pfister S."/>
            <person name="Riley R."/>
            <person name="Sitrit Y."/>
            <person name="Stielow J.B."/>
            <person name="Szollosi G."/>
            <person name="Zifcakova L."/>
            <person name="Stursova M."/>
            <person name="Spatafora J.W."/>
            <person name="Tedersoo L."/>
            <person name="Vaario L.M."/>
            <person name="Yamada A."/>
            <person name="Yan M."/>
            <person name="Wang P."/>
            <person name="Xu J."/>
            <person name="Bruns T."/>
            <person name="Baldrian P."/>
            <person name="Vilgalys R."/>
            <person name="Dunand C."/>
            <person name="Henrissat B."/>
            <person name="Grigoriev I.V."/>
            <person name="Hibbett D."/>
            <person name="Nagy L.G."/>
            <person name="Martin F.M."/>
        </authorList>
    </citation>
    <scope>NUCLEOTIDE SEQUENCE</scope>
    <source>
        <strain evidence="3">UP504</strain>
    </source>
</reference>
<dbReference type="Gene3D" id="1.20.1280.50">
    <property type="match status" value="1"/>
</dbReference>
<gene>
    <name evidence="3" type="ORF">BS47DRAFT_1383289</name>
</gene>
<keyword evidence="1" id="KW-0732">Signal</keyword>
<dbReference type="EMBL" id="MU128996">
    <property type="protein sequence ID" value="KAF9511755.1"/>
    <property type="molecule type" value="Genomic_DNA"/>
</dbReference>
<dbReference type="CDD" id="cd09917">
    <property type="entry name" value="F-box_SF"/>
    <property type="match status" value="1"/>
</dbReference>
<proteinExistence type="predicted"/>
<evidence type="ECO:0000256" key="1">
    <source>
        <dbReference type="SAM" id="SignalP"/>
    </source>
</evidence>
<feature type="domain" description="F-box" evidence="2">
    <location>
        <begin position="4"/>
        <end position="53"/>
    </location>
</feature>
<keyword evidence="4" id="KW-1185">Reference proteome</keyword>
<feature type="chain" id="PRO_5040479659" description="F-box domain-containing protein" evidence="1">
    <location>
        <begin position="21"/>
        <end position="660"/>
    </location>
</feature>